<dbReference type="GO" id="GO:0005886">
    <property type="term" value="C:plasma membrane"/>
    <property type="evidence" value="ECO:0007669"/>
    <property type="project" value="UniProtKB-SubCell"/>
</dbReference>
<dbReference type="GO" id="GO:0015171">
    <property type="term" value="F:amino acid transmembrane transporter activity"/>
    <property type="evidence" value="ECO:0007669"/>
    <property type="project" value="TreeGrafter"/>
</dbReference>
<organism evidence="7 8">
    <name type="scientific">Aliivibrio logei</name>
    <name type="common">Vibrio logei</name>
    <dbReference type="NCBI Taxonomy" id="688"/>
    <lineage>
        <taxon>Bacteria</taxon>
        <taxon>Pseudomonadati</taxon>
        <taxon>Pseudomonadota</taxon>
        <taxon>Gammaproteobacteria</taxon>
        <taxon>Vibrionales</taxon>
        <taxon>Vibrionaceae</taxon>
        <taxon>Aliivibrio</taxon>
    </lineage>
</organism>
<protein>
    <submittedName>
        <fullName evidence="7">Threonine transporter RhtB</fullName>
    </submittedName>
</protein>
<evidence type="ECO:0000313" key="7">
    <source>
        <dbReference type="EMBL" id="OCH21630.1"/>
    </source>
</evidence>
<feature type="transmembrane region" description="Helical" evidence="6">
    <location>
        <begin position="43"/>
        <end position="68"/>
    </location>
</feature>
<feature type="transmembrane region" description="Helical" evidence="6">
    <location>
        <begin position="152"/>
        <end position="178"/>
    </location>
</feature>
<gene>
    <name evidence="7" type="ORF">A6E04_07120</name>
</gene>
<evidence type="ECO:0000256" key="6">
    <source>
        <dbReference type="SAM" id="Phobius"/>
    </source>
</evidence>
<evidence type="ECO:0000256" key="3">
    <source>
        <dbReference type="ARBA" id="ARBA00022692"/>
    </source>
</evidence>
<dbReference type="PANTHER" id="PTHR30086:SF20">
    <property type="entry name" value="ARGININE EXPORTER PROTEIN ARGO-RELATED"/>
    <property type="match status" value="1"/>
</dbReference>
<comment type="caution">
    <text evidence="7">The sequence shown here is derived from an EMBL/GenBank/DDBJ whole genome shotgun (WGS) entry which is preliminary data.</text>
</comment>
<evidence type="ECO:0000256" key="2">
    <source>
        <dbReference type="ARBA" id="ARBA00022475"/>
    </source>
</evidence>
<keyword evidence="3 6" id="KW-0812">Transmembrane</keyword>
<dbReference type="PANTHER" id="PTHR30086">
    <property type="entry name" value="ARGININE EXPORTER PROTEIN ARGO"/>
    <property type="match status" value="1"/>
</dbReference>
<evidence type="ECO:0000256" key="1">
    <source>
        <dbReference type="ARBA" id="ARBA00004651"/>
    </source>
</evidence>
<dbReference type="AlphaFoldDB" id="A0A1B9NZU2"/>
<evidence type="ECO:0000313" key="8">
    <source>
        <dbReference type="Proteomes" id="UP000093523"/>
    </source>
</evidence>
<feature type="transmembrane region" description="Helical" evidence="6">
    <location>
        <begin position="6"/>
        <end position="31"/>
    </location>
</feature>
<comment type="subcellular location">
    <subcellularLocation>
        <location evidence="1">Cell membrane</location>
        <topology evidence="1">Multi-pass membrane protein</topology>
    </subcellularLocation>
</comment>
<proteinExistence type="predicted"/>
<feature type="transmembrane region" description="Helical" evidence="6">
    <location>
        <begin position="74"/>
        <end position="91"/>
    </location>
</feature>
<dbReference type="PIRSF" id="PIRSF006324">
    <property type="entry name" value="LeuE"/>
    <property type="match status" value="1"/>
</dbReference>
<reference evidence="7 8" key="1">
    <citation type="submission" date="2016-06" db="EMBL/GenBank/DDBJ databases">
        <authorList>
            <person name="Kjaerup R.B."/>
            <person name="Dalgaard T.S."/>
            <person name="Juul-Madsen H.R."/>
        </authorList>
    </citation>
    <scope>NUCLEOTIDE SEQUENCE [LARGE SCALE GENOMIC DNA]</scope>
    <source>
        <strain evidence="7 8">1S159</strain>
    </source>
</reference>
<keyword evidence="4 6" id="KW-1133">Transmembrane helix</keyword>
<dbReference type="InterPro" id="IPR001123">
    <property type="entry name" value="LeuE-type"/>
</dbReference>
<accession>A0A1B9NZU2</accession>
<evidence type="ECO:0000256" key="4">
    <source>
        <dbReference type="ARBA" id="ARBA00022989"/>
    </source>
</evidence>
<dbReference type="Proteomes" id="UP000093523">
    <property type="component" value="Unassembled WGS sequence"/>
</dbReference>
<keyword evidence="2" id="KW-1003">Cell membrane</keyword>
<dbReference type="STRING" id="688.A6E04_07120"/>
<keyword evidence="5 6" id="KW-0472">Membrane</keyword>
<dbReference type="Pfam" id="PF01810">
    <property type="entry name" value="LysE"/>
    <property type="match status" value="1"/>
</dbReference>
<name>A0A1B9NZU2_ALILO</name>
<dbReference type="EMBL" id="MAJU01000008">
    <property type="protein sequence ID" value="OCH21630.1"/>
    <property type="molecule type" value="Genomic_DNA"/>
</dbReference>
<dbReference type="RefSeq" id="WP_012550384.1">
    <property type="nucleotide sequence ID" value="NZ_CAWMPN010000008.1"/>
</dbReference>
<evidence type="ECO:0000256" key="5">
    <source>
        <dbReference type="ARBA" id="ARBA00023136"/>
    </source>
</evidence>
<sequence length="213" mass="23281">MDINVILDFWAFFIAILLLTMTPGLDTALVIRNTTRGGWKDGITCSFGICCGLFVHATMSAIGLSVLLVSSSELFTVIKTIGAIYLIWLGIQSIRSTFKAGAGLTIEKNVSHEDIPLTLSFKEGFLSNILNPKTAVFYLALLPQFINPEYNAFLQSLLMASIHFIIAMCWQGGIALLVEKAKQFMSSPTVTKRIERITGGVLIALGFNLLVSK</sequence>
<feature type="transmembrane region" description="Helical" evidence="6">
    <location>
        <begin position="125"/>
        <end position="146"/>
    </location>
</feature>